<protein>
    <submittedName>
        <fullName evidence="1">Uncharacterized protein</fullName>
    </submittedName>
</protein>
<organism evidence="1">
    <name type="scientific">hydrothermal vent metagenome</name>
    <dbReference type="NCBI Taxonomy" id="652676"/>
    <lineage>
        <taxon>unclassified sequences</taxon>
        <taxon>metagenomes</taxon>
        <taxon>ecological metagenomes</taxon>
    </lineage>
</organism>
<accession>A0A3B0VJA4</accession>
<dbReference type="EMBL" id="UOFA01000010">
    <property type="protein sequence ID" value="VAW43688.1"/>
    <property type="molecule type" value="Genomic_DNA"/>
</dbReference>
<evidence type="ECO:0000313" key="1">
    <source>
        <dbReference type="EMBL" id="VAW43688.1"/>
    </source>
</evidence>
<name>A0A3B0VJA4_9ZZZZ</name>
<sequence length="114" mass="12372">MVDNGVDCGMDGDSTLSSISSNYTDENCNIPNFSLVDDSGLGSRQRDENGFQYFREPGVDSPATDSASAAICGDIDQLGNIRPVDGNFIIEFNQCDRGAIEPNRDLIFYDGFTN</sequence>
<gene>
    <name evidence="1" type="ORF">MNBD_GAMMA02-320</name>
</gene>
<dbReference type="AlphaFoldDB" id="A0A3B0VJA4"/>
<proteinExistence type="predicted"/>
<reference evidence="1" key="1">
    <citation type="submission" date="2018-06" db="EMBL/GenBank/DDBJ databases">
        <authorList>
            <person name="Zhirakovskaya E."/>
        </authorList>
    </citation>
    <scope>NUCLEOTIDE SEQUENCE</scope>
</reference>